<dbReference type="Gene3D" id="2.170.150.80">
    <property type="entry name" value="NAC domain"/>
    <property type="match status" value="1"/>
</dbReference>
<dbReference type="PROSITE" id="PS51005">
    <property type="entry name" value="NAC"/>
    <property type="match status" value="1"/>
</dbReference>
<dbReference type="Pfam" id="PF02365">
    <property type="entry name" value="NAM"/>
    <property type="match status" value="1"/>
</dbReference>
<keyword evidence="4" id="KW-0539">Nucleus</keyword>
<dbReference type="PANTHER" id="PTHR31719:SF148">
    <property type="entry name" value="NAC TRANSCRIPTION FACTOR 25"/>
    <property type="match status" value="1"/>
</dbReference>
<keyword evidence="7" id="KW-1185">Reference proteome</keyword>
<name>A0ABD3CKK4_9LAMI</name>
<evidence type="ECO:0000259" key="5">
    <source>
        <dbReference type="PROSITE" id="PS51005"/>
    </source>
</evidence>
<dbReference type="InterPro" id="IPR036093">
    <property type="entry name" value="NAC_dom_sf"/>
</dbReference>
<evidence type="ECO:0000256" key="2">
    <source>
        <dbReference type="ARBA" id="ARBA00023125"/>
    </source>
</evidence>
<dbReference type="EMBL" id="JAVIJP010000034">
    <property type="protein sequence ID" value="KAL3629147.1"/>
    <property type="molecule type" value="Genomic_DNA"/>
</dbReference>
<evidence type="ECO:0000256" key="3">
    <source>
        <dbReference type="ARBA" id="ARBA00023163"/>
    </source>
</evidence>
<gene>
    <name evidence="6" type="ORF">CASFOL_026369</name>
</gene>
<evidence type="ECO:0000313" key="7">
    <source>
        <dbReference type="Proteomes" id="UP001632038"/>
    </source>
</evidence>
<keyword evidence="3" id="KW-0804">Transcription</keyword>
<reference evidence="7" key="1">
    <citation type="journal article" date="2024" name="IScience">
        <title>Strigolactones Initiate the Formation of Haustorium-like Structures in Castilleja.</title>
        <authorList>
            <person name="Buerger M."/>
            <person name="Peterson D."/>
            <person name="Chory J."/>
        </authorList>
    </citation>
    <scope>NUCLEOTIDE SEQUENCE [LARGE SCALE GENOMIC DNA]</scope>
</reference>
<comment type="caution">
    <text evidence="6">The sequence shown here is derived from an EMBL/GenBank/DDBJ whole genome shotgun (WGS) entry which is preliminary data.</text>
</comment>
<evidence type="ECO:0000313" key="6">
    <source>
        <dbReference type="EMBL" id="KAL3629147.1"/>
    </source>
</evidence>
<keyword evidence="1" id="KW-0805">Transcription regulation</keyword>
<protein>
    <recommendedName>
        <fullName evidence="5">NAC domain-containing protein</fullName>
    </recommendedName>
</protein>
<organism evidence="6 7">
    <name type="scientific">Castilleja foliolosa</name>
    <dbReference type="NCBI Taxonomy" id="1961234"/>
    <lineage>
        <taxon>Eukaryota</taxon>
        <taxon>Viridiplantae</taxon>
        <taxon>Streptophyta</taxon>
        <taxon>Embryophyta</taxon>
        <taxon>Tracheophyta</taxon>
        <taxon>Spermatophyta</taxon>
        <taxon>Magnoliopsida</taxon>
        <taxon>eudicotyledons</taxon>
        <taxon>Gunneridae</taxon>
        <taxon>Pentapetalae</taxon>
        <taxon>asterids</taxon>
        <taxon>lamiids</taxon>
        <taxon>Lamiales</taxon>
        <taxon>Orobanchaceae</taxon>
        <taxon>Pedicularideae</taxon>
        <taxon>Castillejinae</taxon>
        <taxon>Castilleja</taxon>
    </lineage>
</organism>
<keyword evidence="2" id="KW-0238">DNA-binding</keyword>
<dbReference type="AlphaFoldDB" id="A0ABD3CKK4"/>
<dbReference type="GO" id="GO:0003677">
    <property type="term" value="F:DNA binding"/>
    <property type="evidence" value="ECO:0007669"/>
    <property type="project" value="UniProtKB-KW"/>
</dbReference>
<feature type="domain" description="NAC" evidence="5">
    <location>
        <begin position="13"/>
        <end position="175"/>
    </location>
</feature>
<dbReference type="Proteomes" id="UP001632038">
    <property type="component" value="Unassembled WGS sequence"/>
</dbReference>
<sequence>MQMLHKPLQQWRKQLASQWAPDSIEKIQYLLSKVFGHPLPYDDFIKTNDLYGEQEPWEIFGNFDEGEMYFFTKLKKVGKKSSNSNRKGDIYKRFSRNVGSGTWTNKGQKVPIYGKKKRGVIGYKRCFRYESRREGVDYDDHNGTWLLQEYTLPYKVMQRSKEEYRDCVLCVLRKKGSGKGVRRKGEENYRFRDENELDYMLGSETNYSDSTKIKVLDDDSVRGSENPTSICGTTIINVLDDDSVRESETSICDPTIINVLDDDNVPEFETSICDMTEINVSGDDSVREFESNICDLTEINVWDDDSIREFETSICGSTESETSICDLTKINMADNDSVLECCIKDKPPIDVECSNLKERKVMFDLNL</sequence>
<accession>A0ABD3CKK4</accession>
<dbReference type="PANTHER" id="PTHR31719">
    <property type="entry name" value="NAC TRANSCRIPTION FACTOR 56"/>
    <property type="match status" value="1"/>
</dbReference>
<evidence type="ECO:0000256" key="1">
    <source>
        <dbReference type="ARBA" id="ARBA00023015"/>
    </source>
</evidence>
<dbReference type="SUPFAM" id="SSF101941">
    <property type="entry name" value="NAC domain"/>
    <property type="match status" value="1"/>
</dbReference>
<evidence type="ECO:0000256" key="4">
    <source>
        <dbReference type="ARBA" id="ARBA00023242"/>
    </source>
</evidence>
<proteinExistence type="predicted"/>
<dbReference type="InterPro" id="IPR003441">
    <property type="entry name" value="NAC-dom"/>
</dbReference>